<gene>
    <name evidence="1" type="ORF">EWM64_g7697</name>
</gene>
<dbReference type="Proteomes" id="UP000298061">
    <property type="component" value="Unassembled WGS sequence"/>
</dbReference>
<evidence type="ECO:0000313" key="1">
    <source>
        <dbReference type="EMBL" id="TFY76315.1"/>
    </source>
</evidence>
<dbReference type="AlphaFoldDB" id="A0A4Y9ZNX8"/>
<keyword evidence="2" id="KW-1185">Reference proteome</keyword>
<protein>
    <submittedName>
        <fullName evidence="1">Uncharacterized protein</fullName>
    </submittedName>
</protein>
<accession>A0A4Y9ZNX8</accession>
<reference evidence="1 2" key="1">
    <citation type="submission" date="2019-02" db="EMBL/GenBank/DDBJ databases">
        <title>Genome sequencing of the rare red list fungi Hericium alpestre (H. flagellum).</title>
        <authorList>
            <person name="Buettner E."/>
            <person name="Kellner H."/>
        </authorList>
    </citation>
    <scope>NUCLEOTIDE SEQUENCE [LARGE SCALE GENOMIC DNA]</scope>
    <source>
        <strain evidence="1 2">DSM 108284</strain>
    </source>
</reference>
<dbReference type="EMBL" id="SFCI01001246">
    <property type="protein sequence ID" value="TFY76315.1"/>
    <property type="molecule type" value="Genomic_DNA"/>
</dbReference>
<sequence>MFLSTTTLPERHGSYYDPQWKLRFWAVGGVPDLAGLRQDWEDAPSISILVDRWTDNVYTNVQALCECSPKDIIRDLIIESDGALEWTLTPEEWLHVALGLSTGPLTSWEQAVGQSEDDSPLSQEGLFLGKLKRVELKQVNFRFHFDYMRDVFEDDEVGGDYPTISNGIHTLLKTSLSRRRAASDTRLTLFIRQCSIDSDQIRELQDIAEVDWDDVTDPAPTINEGGLD</sequence>
<proteinExistence type="predicted"/>
<organism evidence="1 2">
    <name type="scientific">Hericium alpestre</name>
    <dbReference type="NCBI Taxonomy" id="135208"/>
    <lineage>
        <taxon>Eukaryota</taxon>
        <taxon>Fungi</taxon>
        <taxon>Dikarya</taxon>
        <taxon>Basidiomycota</taxon>
        <taxon>Agaricomycotina</taxon>
        <taxon>Agaricomycetes</taxon>
        <taxon>Russulales</taxon>
        <taxon>Hericiaceae</taxon>
        <taxon>Hericium</taxon>
    </lineage>
</organism>
<name>A0A4Y9ZNX8_9AGAM</name>
<evidence type="ECO:0000313" key="2">
    <source>
        <dbReference type="Proteomes" id="UP000298061"/>
    </source>
</evidence>
<comment type="caution">
    <text evidence="1">The sequence shown here is derived from an EMBL/GenBank/DDBJ whole genome shotgun (WGS) entry which is preliminary data.</text>
</comment>